<gene>
    <name evidence="2" type="ORF">B0H16DRAFT_179074</name>
</gene>
<proteinExistence type="predicted"/>
<name>A0AAD7I0A5_9AGAR</name>
<accession>A0AAD7I0A5</accession>
<protein>
    <submittedName>
        <fullName evidence="2">Uncharacterized protein</fullName>
    </submittedName>
</protein>
<evidence type="ECO:0000313" key="2">
    <source>
        <dbReference type="EMBL" id="KAJ7732305.1"/>
    </source>
</evidence>
<organism evidence="2 3">
    <name type="scientific">Mycena metata</name>
    <dbReference type="NCBI Taxonomy" id="1033252"/>
    <lineage>
        <taxon>Eukaryota</taxon>
        <taxon>Fungi</taxon>
        <taxon>Dikarya</taxon>
        <taxon>Basidiomycota</taxon>
        <taxon>Agaricomycotina</taxon>
        <taxon>Agaricomycetes</taxon>
        <taxon>Agaricomycetidae</taxon>
        <taxon>Agaricales</taxon>
        <taxon>Marasmiineae</taxon>
        <taxon>Mycenaceae</taxon>
        <taxon>Mycena</taxon>
    </lineage>
</organism>
<reference evidence="2" key="1">
    <citation type="submission" date="2023-03" db="EMBL/GenBank/DDBJ databases">
        <title>Massive genome expansion in bonnet fungi (Mycena s.s.) driven by repeated elements and novel gene families across ecological guilds.</title>
        <authorList>
            <consortium name="Lawrence Berkeley National Laboratory"/>
            <person name="Harder C.B."/>
            <person name="Miyauchi S."/>
            <person name="Viragh M."/>
            <person name="Kuo A."/>
            <person name="Thoen E."/>
            <person name="Andreopoulos B."/>
            <person name="Lu D."/>
            <person name="Skrede I."/>
            <person name="Drula E."/>
            <person name="Henrissat B."/>
            <person name="Morin E."/>
            <person name="Kohler A."/>
            <person name="Barry K."/>
            <person name="LaButti K."/>
            <person name="Morin E."/>
            <person name="Salamov A."/>
            <person name="Lipzen A."/>
            <person name="Mereny Z."/>
            <person name="Hegedus B."/>
            <person name="Baldrian P."/>
            <person name="Stursova M."/>
            <person name="Weitz H."/>
            <person name="Taylor A."/>
            <person name="Grigoriev I.V."/>
            <person name="Nagy L.G."/>
            <person name="Martin F."/>
            <person name="Kauserud H."/>
        </authorList>
    </citation>
    <scope>NUCLEOTIDE SEQUENCE</scope>
    <source>
        <strain evidence="2">CBHHK182m</strain>
    </source>
</reference>
<evidence type="ECO:0000256" key="1">
    <source>
        <dbReference type="SAM" id="MobiDB-lite"/>
    </source>
</evidence>
<evidence type="ECO:0000313" key="3">
    <source>
        <dbReference type="Proteomes" id="UP001215598"/>
    </source>
</evidence>
<dbReference type="Proteomes" id="UP001215598">
    <property type="component" value="Unassembled WGS sequence"/>
</dbReference>
<sequence length="150" mass="16209">MVIAYPWAPLRMAINQPRTLMQMRMRDCSILAVSRASKTQLTVWTRTQIQRSLVSLTLGPVSASFIALSGVWWCSLLLFASEVDDVTADSGAVQGQCPEDIICRIGHKLSRTATSPPGTLRPPHLSSPAAKSQVNPQSSGPKIPLVSGQL</sequence>
<keyword evidence="3" id="KW-1185">Reference proteome</keyword>
<feature type="region of interest" description="Disordered" evidence="1">
    <location>
        <begin position="113"/>
        <end position="150"/>
    </location>
</feature>
<comment type="caution">
    <text evidence="2">The sequence shown here is derived from an EMBL/GenBank/DDBJ whole genome shotgun (WGS) entry which is preliminary data.</text>
</comment>
<feature type="compositionally biased region" description="Polar residues" evidence="1">
    <location>
        <begin position="129"/>
        <end position="140"/>
    </location>
</feature>
<dbReference type="AlphaFoldDB" id="A0AAD7I0A5"/>
<dbReference type="EMBL" id="JARKIB010000146">
    <property type="protein sequence ID" value="KAJ7732305.1"/>
    <property type="molecule type" value="Genomic_DNA"/>
</dbReference>